<evidence type="ECO:0000313" key="1">
    <source>
        <dbReference type="EMBL" id="CDF28696.1"/>
    </source>
</evidence>
<gene>
    <name evidence="1" type="ORF">BN522_00579</name>
</gene>
<accession>R7PVD8</accession>
<organism evidence="1 2">
    <name type="scientific">Methanobrevibacter smithii CAG:186</name>
    <dbReference type="NCBI Taxonomy" id="1263088"/>
    <lineage>
        <taxon>Archaea</taxon>
        <taxon>Methanobacteriati</taxon>
        <taxon>Methanobacteriota</taxon>
        <taxon>Methanomada group</taxon>
        <taxon>Methanobacteria</taxon>
        <taxon>Methanobacteriales</taxon>
        <taxon>Methanobacteriaceae</taxon>
        <taxon>Methanobrevibacter</taxon>
    </lineage>
</organism>
<name>R7PVD8_METSM</name>
<reference evidence="1" key="1">
    <citation type="submission" date="2012-11" db="EMBL/GenBank/DDBJ databases">
        <title>Dependencies among metagenomic species, viruses, plasmids and units of genetic variation.</title>
        <authorList>
            <person name="Nielsen H.B."/>
            <person name="Almeida M."/>
            <person name="Juncker A.S."/>
            <person name="Rasmussen S."/>
            <person name="Li J."/>
            <person name="Sunagawa S."/>
            <person name="Plichta D."/>
            <person name="Gautier L."/>
            <person name="Le Chatelier E."/>
            <person name="Peletier E."/>
            <person name="Bonde I."/>
            <person name="Nielsen T."/>
            <person name="Manichanh C."/>
            <person name="Arumugam M."/>
            <person name="Batto J."/>
            <person name="Santos M.B.Q.D."/>
            <person name="Blom N."/>
            <person name="Borruel N."/>
            <person name="Burgdorf K.S."/>
            <person name="Boumezbeur F."/>
            <person name="Casellas F."/>
            <person name="Dore J."/>
            <person name="Guarner F."/>
            <person name="Hansen T."/>
            <person name="Hildebrand F."/>
            <person name="Kaas R.S."/>
            <person name="Kennedy S."/>
            <person name="Kristiansen K."/>
            <person name="Kultima J.R."/>
            <person name="Leonard P."/>
            <person name="Levenez F."/>
            <person name="Lund O."/>
            <person name="Moumen B."/>
            <person name="Le Paslier D."/>
            <person name="Pons N."/>
            <person name="Pedersen O."/>
            <person name="Prifti E."/>
            <person name="Qin J."/>
            <person name="Raes J."/>
            <person name="Tap J."/>
            <person name="Tims S."/>
            <person name="Ussery D.W."/>
            <person name="Yamada T."/>
            <person name="MetaHit consortium"/>
            <person name="Renault P."/>
            <person name="Sicheritz-Ponten T."/>
            <person name="Bork P."/>
            <person name="Wang J."/>
            <person name="Brunak S."/>
            <person name="Ehrlich S.D."/>
        </authorList>
    </citation>
    <scope>NUCLEOTIDE SEQUENCE [LARGE SCALE GENOMIC DNA]</scope>
</reference>
<proteinExistence type="predicted"/>
<sequence>MLKIYLKLTYRQISEYLEFSDRLRSYLSIKNAPDPSTLQKFFKRMPTNMFKKITTLILNNLEIKVKYMALDGTGFSSDNTDKYYTKIRNNKQKHLM</sequence>
<comment type="caution">
    <text evidence="1">The sequence shown here is derived from an EMBL/GenBank/DDBJ whole genome shotgun (WGS) entry which is preliminary data.</text>
</comment>
<evidence type="ECO:0008006" key="3">
    <source>
        <dbReference type="Google" id="ProtNLM"/>
    </source>
</evidence>
<dbReference type="AlphaFoldDB" id="R7PVD8"/>
<evidence type="ECO:0000313" key="2">
    <source>
        <dbReference type="Proteomes" id="UP000018189"/>
    </source>
</evidence>
<dbReference type="EMBL" id="CBKP010000019">
    <property type="protein sequence ID" value="CDF28696.1"/>
    <property type="molecule type" value="Genomic_DNA"/>
</dbReference>
<protein>
    <recommendedName>
        <fullName evidence="3">Transposase</fullName>
    </recommendedName>
</protein>
<dbReference type="Proteomes" id="UP000018189">
    <property type="component" value="Unassembled WGS sequence"/>
</dbReference>